<evidence type="ECO:0000313" key="5">
    <source>
        <dbReference type="Proteomes" id="UP000694232"/>
    </source>
</evidence>
<sequence length="215" mass="24720">MTNITLYGYWRSSAAYRVRIVLNLKGLNYQMSPVHLVRNGGEQHSDAFHQLNPSELVPVLTDGDITLSQSLAIIEYLDDVYPQMPMIPASGHDKYQVLSLAQDIASDIHPLNNLRVLQYLRQHLAVSEEQKDAWYRHWIQVGFTAFEQKLLRRSGQYCVGDTLSLADVCLVPQVYNAERFHVPMQEYPQIQRITERLRRIPGFARAAPEQQPDSE</sequence>
<feature type="domain" description="GST N-terminal" evidence="2">
    <location>
        <begin position="2"/>
        <end position="85"/>
    </location>
</feature>
<evidence type="ECO:0000259" key="3">
    <source>
        <dbReference type="PROSITE" id="PS50405"/>
    </source>
</evidence>
<dbReference type="CDD" id="cd03042">
    <property type="entry name" value="GST_N_Zeta"/>
    <property type="match status" value="1"/>
</dbReference>
<evidence type="ECO:0000256" key="1">
    <source>
        <dbReference type="ARBA" id="ARBA00010007"/>
    </source>
</evidence>
<dbReference type="PROSITE" id="PS50404">
    <property type="entry name" value="GST_NTER"/>
    <property type="match status" value="1"/>
</dbReference>
<name>A0A975YQ10_9VIBR</name>
<dbReference type="GO" id="GO:0005737">
    <property type="term" value="C:cytoplasm"/>
    <property type="evidence" value="ECO:0007669"/>
    <property type="project" value="InterPro"/>
</dbReference>
<dbReference type="FunFam" id="3.40.30.10:FF:000293">
    <property type="entry name" value="Maleylacetoacetate isomerase MaiA"/>
    <property type="match status" value="1"/>
</dbReference>
<dbReference type="KEGG" id="vos:KNV97_10655"/>
<dbReference type="InterPro" id="IPR010987">
    <property type="entry name" value="Glutathione-S-Trfase_C-like"/>
</dbReference>
<dbReference type="PANTHER" id="PTHR42673:SF21">
    <property type="entry name" value="GLUTATHIONE S-TRANSFERASE YFCF"/>
    <property type="match status" value="1"/>
</dbReference>
<keyword evidence="5" id="KW-1185">Reference proteome</keyword>
<protein>
    <submittedName>
        <fullName evidence="4">Maleylacetoacetate isomerase</fullName>
        <ecNumber evidence="4">5.2.1.2</ecNumber>
    </submittedName>
</protein>
<dbReference type="CDD" id="cd03191">
    <property type="entry name" value="GST_C_Zeta"/>
    <property type="match status" value="1"/>
</dbReference>
<dbReference type="FunFam" id="1.20.1050.10:FF:000017">
    <property type="entry name" value="Maleylacetoacetate isomerase"/>
    <property type="match status" value="1"/>
</dbReference>
<dbReference type="Pfam" id="PF02798">
    <property type="entry name" value="GST_N"/>
    <property type="match status" value="1"/>
</dbReference>
<dbReference type="Proteomes" id="UP000694232">
    <property type="component" value="Chromosome 1"/>
</dbReference>
<dbReference type="EMBL" id="CP076643">
    <property type="protein sequence ID" value="QXO19309.1"/>
    <property type="molecule type" value="Genomic_DNA"/>
</dbReference>
<dbReference type="Pfam" id="PF14497">
    <property type="entry name" value="GST_C_3"/>
    <property type="match status" value="1"/>
</dbReference>
<dbReference type="EC" id="5.2.1.2" evidence="4"/>
<dbReference type="InterPro" id="IPR034330">
    <property type="entry name" value="GST_Zeta_C"/>
</dbReference>
<dbReference type="GO" id="GO:0016034">
    <property type="term" value="F:maleylacetoacetate isomerase activity"/>
    <property type="evidence" value="ECO:0007669"/>
    <property type="project" value="UniProtKB-EC"/>
</dbReference>
<dbReference type="PANTHER" id="PTHR42673">
    <property type="entry name" value="MALEYLACETOACETATE ISOMERASE"/>
    <property type="match status" value="1"/>
</dbReference>
<dbReference type="InterPro" id="IPR034333">
    <property type="entry name" value="GST_Zeta_N"/>
</dbReference>
<dbReference type="InterPro" id="IPR004046">
    <property type="entry name" value="GST_C"/>
</dbReference>
<dbReference type="RefSeq" id="WP_218563416.1">
    <property type="nucleotide sequence ID" value="NZ_CP076643.1"/>
</dbReference>
<comment type="similarity">
    <text evidence="1">Belongs to the GST superfamily. Zeta family.</text>
</comment>
<organism evidence="4 5">
    <name type="scientific">Vibrio ostreae</name>
    <dbReference type="NCBI Taxonomy" id="2841925"/>
    <lineage>
        <taxon>Bacteria</taxon>
        <taxon>Pseudomonadati</taxon>
        <taxon>Pseudomonadota</taxon>
        <taxon>Gammaproteobacteria</taxon>
        <taxon>Vibrionales</taxon>
        <taxon>Vibrionaceae</taxon>
        <taxon>Vibrio</taxon>
    </lineage>
</organism>
<dbReference type="NCBIfam" id="TIGR01262">
    <property type="entry name" value="maiA"/>
    <property type="match status" value="1"/>
</dbReference>
<dbReference type="SFLD" id="SFLDG00358">
    <property type="entry name" value="Main_(cytGST)"/>
    <property type="match status" value="1"/>
</dbReference>
<feature type="domain" description="GST C-terminal" evidence="3">
    <location>
        <begin position="90"/>
        <end position="215"/>
    </location>
</feature>
<dbReference type="SFLD" id="SFLDS00019">
    <property type="entry name" value="Glutathione_Transferase_(cytos"/>
    <property type="match status" value="1"/>
</dbReference>
<dbReference type="GO" id="GO:0004364">
    <property type="term" value="F:glutathione transferase activity"/>
    <property type="evidence" value="ECO:0007669"/>
    <property type="project" value="TreeGrafter"/>
</dbReference>
<dbReference type="AlphaFoldDB" id="A0A975YQ10"/>
<dbReference type="InterPro" id="IPR040079">
    <property type="entry name" value="Glutathione_S-Trfase"/>
</dbReference>
<evidence type="ECO:0000313" key="4">
    <source>
        <dbReference type="EMBL" id="QXO19309.1"/>
    </source>
</evidence>
<evidence type="ECO:0000259" key="2">
    <source>
        <dbReference type="PROSITE" id="PS50404"/>
    </source>
</evidence>
<dbReference type="InterPro" id="IPR005955">
    <property type="entry name" value="GST_Zeta"/>
</dbReference>
<dbReference type="InterPro" id="IPR004045">
    <property type="entry name" value="Glutathione_S-Trfase_N"/>
</dbReference>
<reference evidence="4" key="1">
    <citation type="submission" date="2021-06" db="EMBL/GenBank/DDBJ databases">
        <title>Vibrio nov. sp., novel gut bacterium isolated from Yellow Sea oyster.</title>
        <authorList>
            <person name="Muhammad N."/>
            <person name="Nguyen T.H."/>
            <person name="Lee Y.-J."/>
            <person name="Ko J."/>
            <person name="Kim S.-G."/>
        </authorList>
    </citation>
    <scope>NUCLEOTIDE SEQUENCE</scope>
    <source>
        <strain evidence="4">OG9-811</strain>
    </source>
</reference>
<gene>
    <name evidence="4" type="primary">maiA</name>
    <name evidence="4" type="ORF">KNV97_10655</name>
</gene>
<dbReference type="GO" id="GO:0006559">
    <property type="term" value="P:L-phenylalanine catabolic process"/>
    <property type="evidence" value="ECO:0007669"/>
    <property type="project" value="TreeGrafter"/>
</dbReference>
<proteinExistence type="inferred from homology"/>
<dbReference type="GO" id="GO:0006749">
    <property type="term" value="P:glutathione metabolic process"/>
    <property type="evidence" value="ECO:0007669"/>
    <property type="project" value="TreeGrafter"/>
</dbReference>
<dbReference type="PROSITE" id="PS50405">
    <property type="entry name" value="GST_CTER"/>
    <property type="match status" value="1"/>
</dbReference>
<accession>A0A975YQ10</accession>
<keyword evidence="4" id="KW-0413">Isomerase</keyword>